<keyword evidence="3" id="KW-0813">Transport</keyword>
<dbReference type="NCBIfam" id="TIGR02212">
    <property type="entry name" value="lolCE"/>
    <property type="match status" value="1"/>
</dbReference>
<keyword evidence="7 8" id="KW-0472">Membrane</keyword>
<feature type="transmembrane region" description="Helical" evidence="8">
    <location>
        <begin position="36"/>
        <end position="63"/>
    </location>
</feature>
<keyword evidence="5 8" id="KW-0812">Transmembrane</keyword>
<keyword evidence="6 8" id="KW-1133">Transmembrane helix</keyword>
<evidence type="ECO:0000256" key="1">
    <source>
        <dbReference type="ARBA" id="ARBA00004651"/>
    </source>
</evidence>
<keyword evidence="12" id="KW-1185">Reference proteome</keyword>
<evidence type="ECO:0000313" key="12">
    <source>
        <dbReference type="Proteomes" id="UP000325122"/>
    </source>
</evidence>
<gene>
    <name evidence="11" type="ORF">F1654_02655</name>
</gene>
<dbReference type="Pfam" id="PF12704">
    <property type="entry name" value="MacB_PCD"/>
    <property type="match status" value="1"/>
</dbReference>
<dbReference type="InterPro" id="IPR003838">
    <property type="entry name" value="ABC3_permease_C"/>
</dbReference>
<evidence type="ECO:0000259" key="10">
    <source>
        <dbReference type="Pfam" id="PF12704"/>
    </source>
</evidence>
<comment type="similarity">
    <text evidence="2">Belongs to the ABC-4 integral membrane protein family. LolC/E subfamily.</text>
</comment>
<evidence type="ECO:0000313" key="11">
    <source>
        <dbReference type="EMBL" id="KAA5804916.1"/>
    </source>
</evidence>
<evidence type="ECO:0000256" key="7">
    <source>
        <dbReference type="ARBA" id="ARBA00023136"/>
    </source>
</evidence>
<evidence type="ECO:0000256" key="6">
    <source>
        <dbReference type="ARBA" id="ARBA00022989"/>
    </source>
</evidence>
<dbReference type="GO" id="GO:0042953">
    <property type="term" value="P:lipoprotein transport"/>
    <property type="evidence" value="ECO:0007669"/>
    <property type="project" value="InterPro"/>
</dbReference>
<dbReference type="RefSeq" id="WP_150021947.1">
    <property type="nucleotide sequence ID" value="NZ_VWOJ01000001.1"/>
</dbReference>
<dbReference type="Proteomes" id="UP000325122">
    <property type="component" value="Unassembled WGS sequence"/>
</dbReference>
<feature type="transmembrane region" description="Helical" evidence="8">
    <location>
        <begin position="345"/>
        <end position="374"/>
    </location>
</feature>
<feature type="transmembrane region" description="Helical" evidence="8">
    <location>
        <begin position="406"/>
        <end position="426"/>
    </location>
</feature>
<protein>
    <submittedName>
        <fullName evidence="11">Lipoprotein-releasing ABC transporter permease subunit</fullName>
    </submittedName>
</protein>
<dbReference type="GO" id="GO:0044874">
    <property type="term" value="P:lipoprotein localization to outer membrane"/>
    <property type="evidence" value="ECO:0007669"/>
    <property type="project" value="TreeGrafter"/>
</dbReference>
<dbReference type="PANTHER" id="PTHR30489">
    <property type="entry name" value="LIPOPROTEIN-RELEASING SYSTEM TRANSMEMBRANE PROTEIN LOLE"/>
    <property type="match status" value="1"/>
</dbReference>
<dbReference type="InterPro" id="IPR051447">
    <property type="entry name" value="Lipoprotein-release_system"/>
</dbReference>
<evidence type="ECO:0000259" key="9">
    <source>
        <dbReference type="Pfam" id="PF02687"/>
    </source>
</evidence>
<feature type="domain" description="MacB-like periplasmic core" evidence="10">
    <location>
        <begin position="43"/>
        <end position="272"/>
    </location>
</feature>
<evidence type="ECO:0000256" key="3">
    <source>
        <dbReference type="ARBA" id="ARBA00022448"/>
    </source>
</evidence>
<dbReference type="InterPro" id="IPR011925">
    <property type="entry name" value="LolCE_TM"/>
</dbReference>
<organism evidence="11 12">
    <name type="scientific">Alkalicaulis satelles</name>
    <dbReference type="NCBI Taxonomy" id="2609175"/>
    <lineage>
        <taxon>Bacteria</taxon>
        <taxon>Pseudomonadati</taxon>
        <taxon>Pseudomonadota</taxon>
        <taxon>Alphaproteobacteria</taxon>
        <taxon>Maricaulales</taxon>
        <taxon>Maricaulaceae</taxon>
        <taxon>Alkalicaulis</taxon>
    </lineage>
</organism>
<feature type="domain" description="ABC3 transporter permease C-terminal" evidence="9">
    <location>
        <begin position="303"/>
        <end position="436"/>
    </location>
</feature>
<comment type="caution">
    <text evidence="11">The sequence shown here is derived from an EMBL/GenBank/DDBJ whole genome shotgun (WGS) entry which is preliminary data.</text>
</comment>
<feature type="transmembrane region" description="Helical" evidence="8">
    <location>
        <begin position="303"/>
        <end position="324"/>
    </location>
</feature>
<evidence type="ECO:0000256" key="5">
    <source>
        <dbReference type="ARBA" id="ARBA00022692"/>
    </source>
</evidence>
<comment type="subcellular location">
    <subcellularLocation>
        <location evidence="1">Cell membrane</location>
        <topology evidence="1">Multi-pass membrane protein</topology>
    </subcellularLocation>
</comment>
<dbReference type="GO" id="GO:0098797">
    <property type="term" value="C:plasma membrane protein complex"/>
    <property type="evidence" value="ECO:0007669"/>
    <property type="project" value="TreeGrafter"/>
</dbReference>
<evidence type="ECO:0000256" key="4">
    <source>
        <dbReference type="ARBA" id="ARBA00022475"/>
    </source>
</evidence>
<dbReference type="EMBL" id="VWOJ01000001">
    <property type="protein sequence ID" value="KAA5804916.1"/>
    <property type="molecule type" value="Genomic_DNA"/>
</dbReference>
<reference evidence="11 12" key="1">
    <citation type="submission" date="2019-09" db="EMBL/GenBank/DDBJ databases">
        <authorList>
            <person name="Kevbrin V."/>
            <person name="Grouzdev D.S."/>
        </authorList>
    </citation>
    <scope>NUCLEOTIDE SEQUENCE [LARGE SCALE GENOMIC DNA]</scope>
    <source>
        <strain evidence="11 12">G-192</strain>
    </source>
</reference>
<dbReference type="InterPro" id="IPR025857">
    <property type="entry name" value="MacB_PCD"/>
</dbReference>
<dbReference type="PANTHER" id="PTHR30489:SF0">
    <property type="entry name" value="LIPOPROTEIN-RELEASING SYSTEM TRANSMEMBRANE PROTEIN LOLE"/>
    <property type="match status" value="1"/>
</dbReference>
<name>A0A5M6ZJC6_9PROT</name>
<sequence length="443" mass="46684">MSASPPKQAVAGGAGPFSGFEFMLALRYLRARRQQAGVTLVAVISFVGIMLAVTALIAVMSIMNGFRHELLTRLLGAQPHVYVQLPHDMNAQTSDLADAIAALPGVRQAGPVTLGQALVTSARGQAAFAQVNGVRASDFVNFDIVTGEGGVREAGGGIIYGSAEGFGEGRHGGDIIVIGTAMAARLGVTAGDEVTLVTPRGAQTALGVAPRSKTYLVGGVLTVGVQDLDAILVYMPIEQAALFFNRSSAGDYIDVRLTHPDAPETVMNRINAMAPPGTVVFDWRAENAAFWNALQVERIAMRLILSIIVAIAALNIISGVVMLVKNKTRDIAVLRTMGATRGAVMRIFLISGAAIGSFGTACGIVLGLLFVAFIGPIQDAIALTTGVNIFDPTVYKLYRLPARVDWAEVVFVSAWGFAMALLATLLPSWRAGRIDPVEALRNE</sequence>
<dbReference type="AlphaFoldDB" id="A0A5M6ZJC6"/>
<dbReference type="Pfam" id="PF02687">
    <property type="entry name" value="FtsX"/>
    <property type="match status" value="1"/>
</dbReference>
<evidence type="ECO:0000256" key="2">
    <source>
        <dbReference type="ARBA" id="ARBA00005236"/>
    </source>
</evidence>
<accession>A0A5M6ZJC6</accession>
<evidence type="ECO:0000256" key="8">
    <source>
        <dbReference type="SAM" id="Phobius"/>
    </source>
</evidence>
<keyword evidence="11" id="KW-0449">Lipoprotein</keyword>
<proteinExistence type="inferred from homology"/>
<keyword evidence="4" id="KW-1003">Cell membrane</keyword>